<dbReference type="InterPro" id="IPR020846">
    <property type="entry name" value="MFS_dom"/>
</dbReference>
<dbReference type="Pfam" id="PF07690">
    <property type="entry name" value="MFS_1"/>
    <property type="match status" value="1"/>
</dbReference>
<feature type="transmembrane region" description="Helical" evidence="7">
    <location>
        <begin position="340"/>
        <end position="358"/>
    </location>
</feature>
<dbReference type="PANTHER" id="PTHR23514:SF3">
    <property type="entry name" value="BYPASS OF STOP CODON PROTEIN 6"/>
    <property type="match status" value="1"/>
</dbReference>
<sequence>MALFGGGIWARMAGACHSCACLAGGFAGMISIPSPALGRFRPDPCAWPALPPALRIMTPSGPRSRLPTALIAMAFMAFISLGLPDGLPGVTWPFIRETFDRPLGNLGILLICGTGGYLFSGLAGGSIVRRTGLGTVLTVSSAAMVVSLATYALTPSFYLLIPAAILGGLASGAIDTGINLYGARRFSPRVMNWLHGSWGLGATAGPLLMTAAITSGAGWRWGYALIALILTGMAVMFLVTMRRWEEAKAAHGDGSGSGIVAIAPFADALRHPVIWLNAALFMVYCGVEMAAGQWLFTLLTRQHTIDVGVAGTIAGLYWGALTFGRLVFGQVTARVRPLNALRAGLAIALVSALLFAWFPTPAIGMAAALGLGFGLAPTFPTLVSLTPVRVGDAIAPHAVGFQMTAAGAGATLIPGALGWLAQHLGLIVLPVWLLLGMVLLIGLSEFTERLVRQRAVLARAA</sequence>
<protein>
    <recommendedName>
        <fullName evidence="8">Major facilitator superfamily (MFS) profile domain-containing protein</fullName>
    </recommendedName>
</protein>
<comment type="similarity">
    <text evidence="2">Belongs to the major facilitator superfamily.</text>
</comment>
<feature type="transmembrane region" description="Helical" evidence="7">
    <location>
        <begin position="12"/>
        <end position="32"/>
    </location>
</feature>
<evidence type="ECO:0000256" key="1">
    <source>
        <dbReference type="ARBA" id="ARBA00004127"/>
    </source>
</evidence>
<dbReference type="GO" id="GO:0016020">
    <property type="term" value="C:membrane"/>
    <property type="evidence" value="ECO:0007669"/>
    <property type="project" value="TreeGrafter"/>
</dbReference>
<comment type="caution">
    <text evidence="9">The sequence shown here is derived from an EMBL/GenBank/DDBJ whole genome shotgun (WGS) entry which is preliminary data.</text>
</comment>
<feature type="transmembrane region" description="Helical" evidence="7">
    <location>
        <begin position="274"/>
        <end position="296"/>
    </location>
</feature>
<organism evidence="9 10">
    <name type="scientific">Niveispirillum lacus</name>
    <dbReference type="NCBI Taxonomy" id="1981099"/>
    <lineage>
        <taxon>Bacteria</taxon>
        <taxon>Pseudomonadati</taxon>
        <taxon>Pseudomonadota</taxon>
        <taxon>Alphaproteobacteria</taxon>
        <taxon>Rhodospirillales</taxon>
        <taxon>Azospirillaceae</taxon>
        <taxon>Niveispirillum</taxon>
    </lineage>
</organism>
<feature type="transmembrane region" description="Helical" evidence="7">
    <location>
        <begin position="398"/>
        <end position="417"/>
    </location>
</feature>
<evidence type="ECO:0000256" key="6">
    <source>
        <dbReference type="ARBA" id="ARBA00023136"/>
    </source>
</evidence>
<proteinExistence type="inferred from homology"/>
<evidence type="ECO:0000313" key="9">
    <source>
        <dbReference type="EMBL" id="OYQ35164.1"/>
    </source>
</evidence>
<dbReference type="Proteomes" id="UP000216998">
    <property type="component" value="Unassembled WGS sequence"/>
</dbReference>
<gene>
    <name evidence="9" type="ORF">CHU95_07970</name>
</gene>
<feature type="transmembrane region" description="Helical" evidence="7">
    <location>
        <begin position="221"/>
        <end position="239"/>
    </location>
</feature>
<keyword evidence="5 7" id="KW-1133">Transmembrane helix</keyword>
<feature type="transmembrane region" description="Helical" evidence="7">
    <location>
        <begin position="308"/>
        <end position="328"/>
    </location>
</feature>
<accession>A0A255Z2M1</accession>
<feature type="transmembrane region" description="Helical" evidence="7">
    <location>
        <begin position="66"/>
        <end position="83"/>
    </location>
</feature>
<dbReference type="InterPro" id="IPR051788">
    <property type="entry name" value="MFS_Transporter"/>
</dbReference>
<dbReference type="GO" id="GO:0022857">
    <property type="term" value="F:transmembrane transporter activity"/>
    <property type="evidence" value="ECO:0007669"/>
    <property type="project" value="InterPro"/>
</dbReference>
<feature type="transmembrane region" description="Helical" evidence="7">
    <location>
        <begin position="159"/>
        <end position="181"/>
    </location>
</feature>
<name>A0A255Z2M1_9PROT</name>
<evidence type="ECO:0000256" key="2">
    <source>
        <dbReference type="ARBA" id="ARBA00008335"/>
    </source>
</evidence>
<evidence type="ECO:0000256" key="7">
    <source>
        <dbReference type="SAM" id="Phobius"/>
    </source>
</evidence>
<dbReference type="Gene3D" id="1.20.1250.20">
    <property type="entry name" value="MFS general substrate transporter like domains"/>
    <property type="match status" value="1"/>
</dbReference>
<evidence type="ECO:0000259" key="8">
    <source>
        <dbReference type="PROSITE" id="PS50850"/>
    </source>
</evidence>
<keyword evidence="3" id="KW-0813">Transport</keyword>
<dbReference type="InterPro" id="IPR036259">
    <property type="entry name" value="MFS_trans_sf"/>
</dbReference>
<feature type="transmembrane region" description="Helical" evidence="7">
    <location>
        <begin position="423"/>
        <end position="444"/>
    </location>
</feature>
<evidence type="ECO:0000256" key="3">
    <source>
        <dbReference type="ARBA" id="ARBA00022448"/>
    </source>
</evidence>
<comment type="subcellular location">
    <subcellularLocation>
        <location evidence="1">Endomembrane system</location>
        <topology evidence="1">Multi-pass membrane protein</topology>
    </subcellularLocation>
</comment>
<feature type="domain" description="Major facilitator superfamily (MFS) profile" evidence="8">
    <location>
        <begin position="70"/>
        <end position="454"/>
    </location>
</feature>
<dbReference type="OrthoDB" id="9795150at2"/>
<dbReference type="AlphaFoldDB" id="A0A255Z2M1"/>
<feature type="transmembrane region" description="Helical" evidence="7">
    <location>
        <begin position="132"/>
        <end position="153"/>
    </location>
</feature>
<dbReference type="SUPFAM" id="SSF103473">
    <property type="entry name" value="MFS general substrate transporter"/>
    <property type="match status" value="1"/>
</dbReference>
<evidence type="ECO:0000256" key="4">
    <source>
        <dbReference type="ARBA" id="ARBA00022692"/>
    </source>
</evidence>
<dbReference type="InterPro" id="IPR011701">
    <property type="entry name" value="MFS"/>
</dbReference>
<dbReference type="PANTHER" id="PTHR23514">
    <property type="entry name" value="BYPASS OF STOP CODON PROTEIN 6"/>
    <property type="match status" value="1"/>
</dbReference>
<dbReference type="EMBL" id="NOXU01000026">
    <property type="protein sequence ID" value="OYQ35164.1"/>
    <property type="molecule type" value="Genomic_DNA"/>
</dbReference>
<feature type="transmembrane region" description="Helical" evidence="7">
    <location>
        <begin position="364"/>
        <end position="386"/>
    </location>
</feature>
<keyword evidence="10" id="KW-1185">Reference proteome</keyword>
<evidence type="ECO:0000256" key="5">
    <source>
        <dbReference type="ARBA" id="ARBA00022989"/>
    </source>
</evidence>
<dbReference type="PROSITE" id="PS50850">
    <property type="entry name" value="MFS"/>
    <property type="match status" value="1"/>
</dbReference>
<keyword evidence="6 7" id="KW-0472">Membrane</keyword>
<evidence type="ECO:0000313" key="10">
    <source>
        <dbReference type="Proteomes" id="UP000216998"/>
    </source>
</evidence>
<reference evidence="9 10" key="1">
    <citation type="submission" date="2017-07" db="EMBL/GenBank/DDBJ databases">
        <title>Niveispirillum cyanobacteriorum sp. nov., isolated from cyanobacterial aggregates in a eutrophic lake.</title>
        <authorList>
            <person name="Cai H."/>
        </authorList>
    </citation>
    <scope>NUCLEOTIDE SEQUENCE [LARGE SCALE GENOMIC DNA]</scope>
    <source>
        <strain evidence="10">TH1-14</strain>
    </source>
</reference>
<dbReference type="GO" id="GO:0012505">
    <property type="term" value="C:endomembrane system"/>
    <property type="evidence" value="ECO:0007669"/>
    <property type="project" value="UniProtKB-SubCell"/>
</dbReference>
<keyword evidence="4 7" id="KW-0812">Transmembrane</keyword>
<feature type="transmembrane region" description="Helical" evidence="7">
    <location>
        <begin position="193"/>
        <end position="215"/>
    </location>
</feature>
<feature type="transmembrane region" description="Helical" evidence="7">
    <location>
        <begin position="103"/>
        <end position="120"/>
    </location>
</feature>